<sequence>MKRIHSIDIVRGLVMILMALDHTRDLMHASNINPLDVDKTTPLLFFTRWITHLCAPTFVFLSGTSAYLGSRKDFLSARRFLVTRGLWLIILEVTLINFLFWADIHFRILFLQVIFAIGAGFLLLSLLLRVQARWLAVLGLVLIAGHNLVKGGGPFDFLFFTSITQVTPHFTFAYLYPVLPWFGIMLTGFACGPLFLREHRGRLFLGIGVAALALFALLRWINRYGDPFPWTADHAFLSFMNVTKNPPSLLYTLVTLGIMFLLLAAAEGRDNRFTRFLEVYGRVPMYYYLWHIFLIHTAMFIMDFALGFGPKDLVFGPFLFGNPPGAGISLGGVYLVWIAVVAVAYPICVRWGRYKAAHRENVWLRYL</sequence>
<feature type="transmembrane region" description="Helical" evidence="1">
    <location>
        <begin position="203"/>
        <end position="221"/>
    </location>
</feature>
<dbReference type="Pfam" id="PF07786">
    <property type="entry name" value="HGSNAT_cat"/>
    <property type="match status" value="1"/>
</dbReference>
<dbReference type="PANTHER" id="PTHR40407">
    <property type="entry name" value="MEMBRANE PROTEIN-LIKE PROTEIN"/>
    <property type="match status" value="1"/>
</dbReference>
<protein>
    <submittedName>
        <fullName evidence="3">Putative membrane protein</fullName>
    </submittedName>
</protein>
<feature type="transmembrane region" description="Helical" evidence="1">
    <location>
        <begin position="287"/>
        <end position="308"/>
    </location>
</feature>
<dbReference type="Proteomes" id="UP000294498">
    <property type="component" value="Unassembled WGS sequence"/>
</dbReference>
<feature type="transmembrane region" description="Helical" evidence="1">
    <location>
        <begin position="173"/>
        <end position="196"/>
    </location>
</feature>
<evidence type="ECO:0000256" key="1">
    <source>
        <dbReference type="SAM" id="Phobius"/>
    </source>
</evidence>
<keyword evidence="1" id="KW-0472">Membrane</keyword>
<feature type="transmembrane region" description="Helical" evidence="1">
    <location>
        <begin position="328"/>
        <end position="349"/>
    </location>
</feature>
<dbReference type="OrthoDB" id="508112at2"/>
<keyword evidence="4" id="KW-1185">Reference proteome</keyword>
<keyword evidence="1" id="KW-1133">Transmembrane helix</keyword>
<evidence type="ECO:0000313" key="3">
    <source>
        <dbReference type="EMBL" id="TDX00856.1"/>
    </source>
</evidence>
<keyword evidence="1" id="KW-0812">Transmembrane</keyword>
<proteinExistence type="predicted"/>
<dbReference type="InterPro" id="IPR012429">
    <property type="entry name" value="HGSNAT_cat"/>
</dbReference>
<reference evidence="3 4" key="1">
    <citation type="submission" date="2019-03" db="EMBL/GenBank/DDBJ databases">
        <title>Genomic Encyclopedia of Type Strains, Phase IV (KMG-IV): sequencing the most valuable type-strain genomes for metagenomic binning, comparative biology and taxonomic classification.</title>
        <authorList>
            <person name="Goeker M."/>
        </authorList>
    </citation>
    <scope>NUCLEOTIDE SEQUENCE [LARGE SCALE GENOMIC DNA]</scope>
    <source>
        <strain evidence="3 4">DSM 100059</strain>
    </source>
</reference>
<dbReference type="PANTHER" id="PTHR40407:SF1">
    <property type="entry name" value="HEPARAN-ALPHA-GLUCOSAMINIDE N-ACETYLTRANSFERASE CATALYTIC DOMAIN-CONTAINING PROTEIN"/>
    <property type="match status" value="1"/>
</dbReference>
<feature type="transmembrane region" description="Helical" evidence="1">
    <location>
        <begin position="108"/>
        <end position="128"/>
    </location>
</feature>
<feature type="transmembrane region" description="Helical" evidence="1">
    <location>
        <begin position="81"/>
        <end position="102"/>
    </location>
</feature>
<dbReference type="AlphaFoldDB" id="A0A4R8DSK9"/>
<feature type="domain" description="Heparan-alpha-glucosaminide N-acetyltransferase catalytic" evidence="2">
    <location>
        <begin position="3"/>
        <end position="202"/>
    </location>
</feature>
<feature type="transmembrane region" description="Helical" evidence="1">
    <location>
        <begin position="135"/>
        <end position="153"/>
    </location>
</feature>
<feature type="transmembrane region" description="Helical" evidence="1">
    <location>
        <begin position="248"/>
        <end position="266"/>
    </location>
</feature>
<comment type="caution">
    <text evidence="3">The sequence shown here is derived from an EMBL/GenBank/DDBJ whole genome shotgun (WGS) entry which is preliminary data.</text>
</comment>
<organism evidence="3 4">
    <name type="scientific">Dinghuibacter silviterrae</name>
    <dbReference type="NCBI Taxonomy" id="1539049"/>
    <lineage>
        <taxon>Bacteria</taxon>
        <taxon>Pseudomonadati</taxon>
        <taxon>Bacteroidota</taxon>
        <taxon>Chitinophagia</taxon>
        <taxon>Chitinophagales</taxon>
        <taxon>Chitinophagaceae</taxon>
        <taxon>Dinghuibacter</taxon>
    </lineage>
</organism>
<evidence type="ECO:0000259" key="2">
    <source>
        <dbReference type="Pfam" id="PF07786"/>
    </source>
</evidence>
<dbReference type="RefSeq" id="WP_133992909.1">
    <property type="nucleotide sequence ID" value="NZ_SODV01000001.1"/>
</dbReference>
<gene>
    <name evidence="3" type="ORF">EDB95_1885</name>
</gene>
<dbReference type="EMBL" id="SODV01000001">
    <property type="protein sequence ID" value="TDX00856.1"/>
    <property type="molecule type" value="Genomic_DNA"/>
</dbReference>
<accession>A0A4R8DSK9</accession>
<name>A0A4R8DSK9_9BACT</name>
<evidence type="ECO:0000313" key="4">
    <source>
        <dbReference type="Proteomes" id="UP000294498"/>
    </source>
</evidence>